<evidence type="ECO:0000313" key="8">
    <source>
        <dbReference type="Proteomes" id="UP000325081"/>
    </source>
</evidence>
<dbReference type="PANTHER" id="PTHR43391:SF14">
    <property type="entry name" value="DEHYDROGENASE_REDUCTASE SDR FAMILY PROTEIN 7-LIKE"/>
    <property type="match status" value="1"/>
</dbReference>
<organism evidence="7 8">
    <name type="scientific">Striga asiatica</name>
    <name type="common">Asiatic witchweed</name>
    <name type="synonym">Buchnera asiatica</name>
    <dbReference type="NCBI Taxonomy" id="4170"/>
    <lineage>
        <taxon>Eukaryota</taxon>
        <taxon>Viridiplantae</taxon>
        <taxon>Streptophyta</taxon>
        <taxon>Embryophyta</taxon>
        <taxon>Tracheophyta</taxon>
        <taxon>Spermatophyta</taxon>
        <taxon>Magnoliopsida</taxon>
        <taxon>eudicotyledons</taxon>
        <taxon>Gunneridae</taxon>
        <taxon>Pentapetalae</taxon>
        <taxon>asterids</taxon>
        <taxon>lamiids</taxon>
        <taxon>Lamiales</taxon>
        <taxon>Orobanchaceae</taxon>
        <taxon>Buchnereae</taxon>
        <taxon>Striga</taxon>
    </lineage>
</organism>
<evidence type="ECO:0000313" key="7">
    <source>
        <dbReference type="EMBL" id="GER27584.1"/>
    </source>
</evidence>
<dbReference type="GO" id="GO:0005829">
    <property type="term" value="C:cytosol"/>
    <property type="evidence" value="ECO:0007669"/>
    <property type="project" value="TreeGrafter"/>
</dbReference>
<dbReference type="PANTHER" id="PTHR43391">
    <property type="entry name" value="RETINOL DEHYDROGENASE-RELATED"/>
    <property type="match status" value="1"/>
</dbReference>
<evidence type="ECO:0000256" key="5">
    <source>
        <dbReference type="ARBA" id="ARBA00023002"/>
    </source>
</evidence>
<dbReference type="InterPro" id="IPR020904">
    <property type="entry name" value="Sc_DH/Rdtase_CS"/>
</dbReference>
<proteinExistence type="inferred from homology"/>
<name>A0A5A7P4V0_STRAF</name>
<dbReference type="GO" id="GO:0016020">
    <property type="term" value="C:membrane"/>
    <property type="evidence" value="ECO:0007669"/>
    <property type="project" value="UniProtKB-SubCell"/>
</dbReference>
<dbReference type="GO" id="GO:0016491">
    <property type="term" value="F:oxidoreductase activity"/>
    <property type="evidence" value="ECO:0007669"/>
    <property type="project" value="UniProtKB-KW"/>
</dbReference>
<dbReference type="SUPFAM" id="SSF51735">
    <property type="entry name" value="NAD(P)-binding Rossmann-fold domains"/>
    <property type="match status" value="1"/>
</dbReference>
<keyword evidence="8" id="KW-1185">Reference proteome</keyword>
<dbReference type="EMBL" id="BKCP01002002">
    <property type="protein sequence ID" value="GER27584.1"/>
    <property type="molecule type" value="Genomic_DNA"/>
</dbReference>
<dbReference type="InterPro" id="IPR002347">
    <property type="entry name" value="SDR_fam"/>
</dbReference>
<keyword evidence="3" id="KW-0521">NADP</keyword>
<keyword evidence="4" id="KW-0735">Signal-anchor</keyword>
<dbReference type="PROSITE" id="PS00061">
    <property type="entry name" value="ADH_SHORT"/>
    <property type="match status" value="1"/>
</dbReference>
<accession>A0A5A7P4V0</accession>
<comment type="similarity">
    <text evidence="2">Belongs to the short-chain dehydrogenases/reductases (SDR) family.</text>
</comment>
<dbReference type="InterPro" id="IPR036291">
    <property type="entry name" value="NAD(P)-bd_dom_sf"/>
</dbReference>
<evidence type="ECO:0000256" key="2">
    <source>
        <dbReference type="ARBA" id="ARBA00006484"/>
    </source>
</evidence>
<evidence type="ECO:0000256" key="3">
    <source>
        <dbReference type="ARBA" id="ARBA00022857"/>
    </source>
</evidence>
<dbReference type="Pfam" id="PF00106">
    <property type="entry name" value="adh_short"/>
    <property type="match status" value="1"/>
</dbReference>
<evidence type="ECO:0000256" key="1">
    <source>
        <dbReference type="ARBA" id="ARBA00004606"/>
    </source>
</evidence>
<keyword evidence="5" id="KW-0560">Oxidoreductase</keyword>
<comment type="subcellular location">
    <subcellularLocation>
        <location evidence="1">Membrane</location>
        <topology evidence="1">Single-pass type II membrane protein</topology>
    </subcellularLocation>
</comment>
<sequence length="358" mass="40413">MDLVNAVLDFFVPPASLLMLAFAWPTLFLVNTCERIYGTYYHSEDMENKVVLITGASSGIGEQIAYQYAKRGANLVLVARRENRLIGISENARRLGAPHVLIMAADVVKEEDCRRFVNETISYFGGLDHLVNTVSLGHTFYFEEANDSSVFPILMDINFWGNVYPTYVALPYLRESNGRIIVNASVENWLPLPRMSLYSAAKSALMNFYETLRFEVKNEVGITMATHGWIGTEIAGGKFMVEEGAEMQWKEEREVHVSGGAVEEFAKLIVAGACRGDPYVKYPSWYDIFFVYRVFAPKVLYWTFRFILTNGGVKRATSYIGTGRPLIQEVGQQLLLEAESPARSSPTYAQAAYQRKYE</sequence>
<dbReference type="Gene3D" id="3.40.50.720">
    <property type="entry name" value="NAD(P)-binding Rossmann-like Domain"/>
    <property type="match status" value="1"/>
</dbReference>
<evidence type="ECO:0000256" key="4">
    <source>
        <dbReference type="ARBA" id="ARBA00022968"/>
    </source>
</evidence>
<dbReference type="PRINTS" id="PR00081">
    <property type="entry name" value="GDHRDH"/>
</dbReference>
<protein>
    <submittedName>
        <fullName evidence="7">Hydroxysteroid 11-beta-dehydrogenase 1-like protein</fullName>
    </submittedName>
</protein>
<keyword evidence="6" id="KW-0812">Transmembrane</keyword>
<dbReference type="OrthoDB" id="1274115at2759"/>
<reference evidence="8" key="1">
    <citation type="journal article" date="2019" name="Curr. Biol.">
        <title>Genome Sequence of Striga asiatica Provides Insight into the Evolution of Plant Parasitism.</title>
        <authorList>
            <person name="Yoshida S."/>
            <person name="Kim S."/>
            <person name="Wafula E.K."/>
            <person name="Tanskanen J."/>
            <person name="Kim Y.M."/>
            <person name="Honaas L."/>
            <person name="Yang Z."/>
            <person name="Spallek T."/>
            <person name="Conn C.E."/>
            <person name="Ichihashi Y."/>
            <person name="Cheong K."/>
            <person name="Cui S."/>
            <person name="Der J.P."/>
            <person name="Gundlach H."/>
            <person name="Jiao Y."/>
            <person name="Hori C."/>
            <person name="Ishida J.K."/>
            <person name="Kasahara H."/>
            <person name="Kiba T."/>
            <person name="Kim M.S."/>
            <person name="Koo N."/>
            <person name="Laohavisit A."/>
            <person name="Lee Y.H."/>
            <person name="Lumba S."/>
            <person name="McCourt P."/>
            <person name="Mortimer J.C."/>
            <person name="Mutuku J.M."/>
            <person name="Nomura T."/>
            <person name="Sasaki-Sekimoto Y."/>
            <person name="Seto Y."/>
            <person name="Wang Y."/>
            <person name="Wakatake T."/>
            <person name="Sakakibara H."/>
            <person name="Demura T."/>
            <person name="Yamaguchi S."/>
            <person name="Yoneyama K."/>
            <person name="Manabe R.I."/>
            <person name="Nelson D.C."/>
            <person name="Schulman A.H."/>
            <person name="Timko M.P."/>
            <person name="dePamphilis C.W."/>
            <person name="Choi D."/>
            <person name="Shirasu K."/>
        </authorList>
    </citation>
    <scope>NUCLEOTIDE SEQUENCE [LARGE SCALE GENOMIC DNA]</scope>
    <source>
        <strain evidence="8">cv. UVA1</strain>
    </source>
</reference>
<keyword evidence="6" id="KW-0472">Membrane</keyword>
<evidence type="ECO:0000256" key="6">
    <source>
        <dbReference type="SAM" id="Phobius"/>
    </source>
</evidence>
<feature type="transmembrane region" description="Helical" evidence="6">
    <location>
        <begin position="12"/>
        <end position="30"/>
    </location>
</feature>
<comment type="caution">
    <text evidence="7">The sequence shown here is derived from an EMBL/GenBank/DDBJ whole genome shotgun (WGS) entry which is preliminary data.</text>
</comment>
<gene>
    <name evidence="7" type="ORF">STAS_03289</name>
</gene>
<dbReference type="AlphaFoldDB" id="A0A5A7P4V0"/>
<keyword evidence="6" id="KW-1133">Transmembrane helix</keyword>
<dbReference type="Proteomes" id="UP000325081">
    <property type="component" value="Unassembled WGS sequence"/>
</dbReference>